<reference evidence="3" key="1">
    <citation type="submission" date="2022-10" db="EMBL/GenBank/DDBJ databases">
        <title>Genome assembly of Pristionchus species.</title>
        <authorList>
            <person name="Yoshida K."/>
            <person name="Sommer R.J."/>
        </authorList>
    </citation>
    <scope>NUCLEOTIDE SEQUENCE [LARGE SCALE GENOMIC DNA]</scope>
    <source>
        <strain evidence="3">RS5460</strain>
    </source>
</reference>
<dbReference type="Gene3D" id="3.90.1200.10">
    <property type="match status" value="1"/>
</dbReference>
<gene>
    <name evidence="2" type="ORF">PMAYCL1PPCAC_33092</name>
</gene>
<dbReference type="Pfam" id="PF07914">
    <property type="entry name" value="DUF1679"/>
    <property type="match status" value="1"/>
</dbReference>
<dbReference type="Proteomes" id="UP001328107">
    <property type="component" value="Unassembled WGS sequence"/>
</dbReference>
<evidence type="ECO:0000313" key="2">
    <source>
        <dbReference type="EMBL" id="GMR62897.1"/>
    </source>
</evidence>
<dbReference type="AlphaFoldDB" id="A0AAN5DHS5"/>
<feature type="domain" description="CHK kinase-like" evidence="1">
    <location>
        <begin position="130"/>
        <end position="308"/>
    </location>
</feature>
<evidence type="ECO:0000259" key="1">
    <source>
        <dbReference type="SMART" id="SM00587"/>
    </source>
</evidence>
<proteinExistence type="predicted"/>
<dbReference type="InterPro" id="IPR012877">
    <property type="entry name" value="Dhs-27"/>
</dbReference>
<dbReference type="InterPro" id="IPR011009">
    <property type="entry name" value="Kinase-like_dom_sf"/>
</dbReference>
<accession>A0AAN5DHS5</accession>
<name>A0AAN5DHS5_9BILA</name>
<keyword evidence="3" id="KW-1185">Reference proteome</keyword>
<evidence type="ECO:0000313" key="3">
    <source>
        <dbReference type="Proteomes" id="UP001328107"/>
    </source>
</evidence>
<dbReference type="InterPro" id="IPR052961">
    <property type="entry name" value="Oxido-Kinase-like_Enzymes"/>
</dbReference>
<dbReference type="SMART" id="SM00587">
    <property type="entry name" value="CHK"/>
    <property type="match status" value="1"/>
</dbReference>
<dbReference type="SUPFAM" id="SSF56112">
    <property type="entry name" value="Protein kinase-like (PK-like)"/>
    <property type="match status" value="1"/>
</dbReference>
<dbReference type="EMBL" id="BTRK01000006">
    <property type="protein sequence ID" value="GMR62897.1"/>
    <property type="molecule type" value="Genomic_DNA"/>
</dbReference>
<organism evidence="2 3">
    <name type="scientific">Pristionchus mayeri</name>
    <dbReference type="NCBI Taxonomy" id="1317129"/>
    <lineage>
        <taxon>Eukaryota</taxon>
        <taxon>Metazoa</taxon>
        <taxon>Ecdysozoa</taxon>
        <taxon>Nematoda</taxon>
        <taxon>Chromadorea</taxon>
        <taxon>Rhabditida</taxon>
        <taxon>Rhabditina</taxon>
        <taxon>Diplogasteromorpha</taxon>
        <taxon>Diplogasteroidea</taxon>
        <taxon>Neodiplogasteridae</taxon>
        <taxon>Pristionchus</taxon>
    </lineage>
</organism>
<sequence>MLMTLNGHLHFSVMQFTELSQELKDLIFKVLAQFYILPPNKEFVKFKQIGQNRGYNSAIHKLSLEDGRSYAIKITDNEEHPVLNLLHNRELEFYEWLDGVRSETDCEQEDLENILQFFGGTRCDTEPGVLILNDLSSRVGIQPSYTIGYTPQLVFQIVKQIAGYQSVYLCAEKEVSVGKEMIKYDLPVQKALPKLDEVPWMTEEEKRHLREWTLPQNLFSIHTEIPDEIEGVSPVLAHCDLWNGNMIFEQKEDSTHLLAILDWQIFKIGNPLIDIATIIGENMTTEDRREYTEAILSLYLNEIEKRKSRFKKRFEMTKDKARLLLSLALRWPCIQTMFAVVLNPIDDPKEEDQEMGRLSIRLRELMNDVIGK</sequence>
<dbReference type="PANTHER" id="PTHR23020">
    <property type="entry name" value="UNCHARACTERIZED NUCLEAR HORMONE RECEPTOR-RELATED"/>
    <property type="match status" value="1"/>
</dbReference>
<comment type="caution">
    <text evidence="2">The sequence shown here is derived from an EMBL/GenBank/DDBJ whole genome shotgun (WGS) entry which is preliminary data.</text>
</comment>
<protein>
    <recommendedName>
        <fullName evidence="1">CHK kinase-like domain-containing protein</fullName>
    </recommendedName>
</protein>
<dbReference type="InterPro" id="IPR015897">
    <property type="entry name" value="CHK_kinase-like"/>
</dbReference>
<dbReference type="PANTHER" id="PTHR23020:SF20">
    <property type="entry name" value="CHK KINASE-LIKE DOMAIN-CONTAINING PROTEIN"/>
    <property type="match status" value="1"/>
</dbReference>